<dbReference type="InterPro" id="IPR003795">
    <property type="entry name" value="DUF192"/>
</dbReference>
<reference evidence="1" key="1">
    <citation type="submission" date="2023-01" db="EMBL/GenBank/DDBJ databases">
        <title>Complete genome sequence of Planctobacterium marinum strain Dej080120_11.</title>
        <authorList>
            <person name="Ueki S."/>
            <person name="Maruyama F."/>
        </authorList>
    </citation>
    <scope>NUCLEOTIDE SEQUENCE</scope>
    <source>
        <strain evidence="1">Dej080120_11</strain>
    </source>
</reference>
<evidence type="ECO:0008006" key="3">
    <source>
        <dbReference type="Google" id="ProtNLM"/>
    </source>
</evidence>
<dbReference type="PANTHER" id="PTHR37953:SF1">
    <property type="entry name" value="UPF0127 PROTEIN MJ1496"/>
    <property type="match status" value="1"/>
</dbReference>
<proteinExistence type="predicted"/>
<gene>
    <name evidence="1" type="ORF">MACH26_11700</name>
</gene>
<accession>A0AA48HHZ2</accession>
<dbReference type="EMBL" id="AP027272">
    <property type="protein sequence ID" value="BDX05649.1"/>
    <property type="molecule type" value="Genomic_DNA"/>
</dbReference>
<dbReference type="InterPro" id="IPR038695">
    <property type="entry name" value="Saro_0823-like_sf"/>
</dbReference>
<name>A0AA48HHZ2_9ALTE</name>
<organism evidence="1 2">
    <name type="scientific">Planctobacterium marinum</name>
    <dbReference type="NCBI Taxonomy" id="1631968"/>
    <lineage>
        <taxon>Bacteria</taxon>
        <taxon>Pseudomonadati</taxon>
        <taxon>Pseudomonadota</taxon>
        <taxon>Gammaproteobacteria</taxon>
        <taxon>Alteromonadales</taxon>
        <taxon>Alteromonadaceae</taxon>
        <taxon>Planctobacterium</taxon>
    </lineage>
</organism>
<keyword evidence="2" id="KW-1185">Reference proteome</keyword>
<dbReference type="Pfam" id="PF02643">
    <property type="entry name" value="DUF192"/>
    <property type="match status" value="1"/>
</dbReference>
<dbReference type="PANTHER" id="PTHR37953">
    <property type="entry name" value="UPF0127 PROTEIN MJ1496"/>
    <property type="match status" value="1"/>
</dbReference>
<protein>
    <recommendedName>
        <fullName evidence="3">DUF192 domain-containing protein</fullName>
    </recommendedName>
</protein>
<dbReference type="Proteomes" id="UP001333710">
    <property type="component" value="Chromosome"/>
</dbReference>
<dbReference type="AlphaFoldDB" id="A0AA48HHZ2"/>
<evidence type="ECO:0000313" key="2">
    <source>
        <dbReference type="Proteomes" id="UP001333710"/>
    </source>
</evidence>
<dbReference type="KEGG" id="pmaw:MACH26_11700"/>
<evidence type="ECO:0000313" key="1">
    <source>
        <dbReference type="EMBL" id="BDX05649.1"/>
    </source>
</evidence>
<dbReference type="Gene3D" id="2.60.120.1140">
    <property type="entry name" value="Protein of unknown function DUF192"/>
    <property type="match status" value="1"/>
</dbReference>
<sequence length="179" mass="20690">MLVSNNNNDFLHIKTYTGVNMMRKSSFLMMMVLLGLWVFLPLSAQELISQDVQFKRAVLLINGQKFQVEYADTWELRARGLMYRTELCQQCGMLFKFDRERLISMWMKNTFIPLDVAFFKKNGEIVDIKQMQPLDLTSVPSSKPVLYALEMNEGWFAANGVKEGNSIEVLETGTIEEIQ</sequence>